<proteinExistence type="predicted"/>
<keyword evidence="2" id="KW-1185">Reference proteome</keyword>
<feature type="non-terminal residue" evidence="1">
    <location>
        <position position="262"/>
    </location>
</feature>
<dbReference type="EMBL" id="JAAKFY010000009">
    <property type="protein sequence ID" value="KAF3851756.1"/>
    <property type="molecule type" value="Genomic_DNA"/>
</dbReference>
<sequence>MGVLNVEWTYIATRLAHLLHMLNNDDVTVREMARASLLLDLHRRKIPLPSADQNNFLGFRRKDSGKLDSQAKGFGVWSDWPDLNDLCNRTGVQLKWTRLNTQTEVPVSDELITDPSVVVKADITTTQEETVELHRNSGRRVLLSMKQSEIRQHWCGLRLQGKLACLGFADHSVSHSVFKNAAVGEDLVMTVLWTLCLMRYKTSYHLVQQCTSTLEWFGFTNDVFANTPNTPDVVFVDTNHKEVLILEVGCAFDLYMDQAFQD</sequence>
<dbReference type="OrthoDB" id="8929758at2759"/>
<reference evidence="1 2" key="1">
    <citation type="submission" date="2020-03" db="EMBL/GenBank/DDBJ databases">
        <title>Dissostichus mawsoni Genome sequencing and assembly.</title>
        <authorList>
            <person name="Park H."/>
        </authorList>
    </citation>
    <scope>NUCLEOTIDE SEQUENCE [LARGE SCALE GENOMIC DNA]</scope>
    <source>
        <strain evidence="1">DM0001</strain>
        <tissue evidence="1">Muscle</tissue>
    </source>
</reference>
<evidence type="ECO:0000313" key="1">
    <source>
        <dbReference type="EMBL" id="KAF3851756.1"/>
    </source>
</evidence>
<dbReference type="Proteomes" id="UP000518266">
    <property type="component" value="Unassembled WGS sequence"/>
</dbReference>
<evidence type="ECO:0000313" key="2">
    <source>
        <dbReference type="Proteomes" id="UP000518266"/>
    </source>
</evidence>
<accession>A0A7J5YQG5</accession>
<organism evidence="1 2">
    <name type="scientific">Dissostichus mawsoni</name>
    <name type="common">Antarctic cod</name>
    <dbReference type="NCBI Taxonomy" id="36200"/>
    <lineage>
        <taxon>Eukaryota</taxon>
        <taxon>Metazoa</taxon>
        <taxon>Chordata</taxon>
        <taxon>Craniata</taxon>
        <taxon>Vertebrata</taxon>
        <taxon>Euteleostomi</taxon>
        <taxon>Actinopterygii</taxon>
        <taxon>Neopterygii</taxon>
        <taxon>Teleostei</taxon>
        <taxon>Neoteleostei</taxon>
        <taxon>Acanthomorphata</taxon>
        <taxon>Eupercaria</taxon>
        <taxon>Perciformes</taxon>
        <taxon>Notothenioidei</taxon>
        <taxon>Nototheniidae</taxon>
        <taxon>Dissostichus</taxon>
    </lineage>
</organism>
<comment type="caution">
    <text evidence="1">The sequence shown here is derived from an EMBL/GenBank/DDBJ whole genome shotgun (WGS) entry which is preliminary data.</text>
</comment>
<protein>
    <submittedName>
        <fullName evidence="1">Uncharacterized protein</fullName>
    </submittedName>
</protein>
<gene>
    <name evidence="1" type="ORF">F7725_005111</name>
</gene>
<name>A0A7J5YQG5_DISMA</name>
<dbReference type="AlphaFoldDB" id="A0A7J5YQG5"/>